<evidence type="ECO:0000313" key="1">
    <source>
        <dbReference type="EMBL" id="MBS2100512.1"/>
    </source>
</evidence>
<gene>
    <name evidence="1" type="ORF">KEM10_19665</name>
</gene>
<protein>
    <submittedName>
        <fullName evidence="1">Carboxypeptidase-like regulatory domain-containing protein</fullName>
    </submittedName>
</protein>
<name>A0ABS5K011_9BACT</name>
<dbReference type="RefSeq" id="WP_212218501.1">
    <property type="nucleotide sequence ID" value="NZ_JAGUCO010000024.1"/>
</dbReference>
<proteinExistence type="predicted"/>
<sequence>MQIRILKVVLLFMLFVSGTVFSQNITIKGKVLDAETNQPVEFANIGIVGSFMGTASDFNGGFELTISEEFRSYPVRISAVGYQPKELRVGDLIDEIGVNVKLIQQSYGIDQVEVMAESKRLYGILKTAANMISDNYMQAYASNVYFSQTVSKSQKTEVALDYADASGYGDRSYNNAYQKRDYKVKEVRRNFEQKPLKKGMLRADDVLEFDIVRVRGNVLDADVVDQFDLELVKNDSSPKDSVWVIKYSLSKPDFAATGDEQVISYIGVVYISSVDYAILRNELEVVSKGYHHAGRASGLVSSSGEYSYKVNTSYRKAIDNKYALSKIEYSGSGSTTIDMIWVNYDYRSEMDTQIKGRSYYTTQQTDDSFWNRFTLPKE</sequence>
<organism evidence="1 2">
    <name type="scientific">Carboxylicivirga linearis</name>
    <dbReference type="NCBI Taxonomy" id="1628157"/>
    <lineage>
        <taxon>Bacteria</taxon>
        <taxon>Pseudomonadati</taxon>
        <taxon>Bacteroidota</taxon>
        <taxon>Bacteroidia</taxon>
        <taxon>Marinilabiliales</taxon>
        <taxon>Marinilabiliaceae</taxon>
        <taxon>Carboxylicivirga</taxon>
    </lineage>
</organism>
<comment type="caution">
    <text evidence="1">The sequence shown here is derived from an EMBL/GenBank/DDBJ whole genome shotgun (WGS) entry which is preliminary data.</text>
</comment>
<dbReference type="EMBL" id="JAGUCO010000024">
    <property type="protein sequence ID" value="MBS2100512.1"/>
    <property type="molecule type" value="Genomic_DNA"/>
</dbReference>
<accession>A0ABS5K011</accession>
<dbReference type="Proteomes" id="UP000708576">
    <property type="component" value="Unassembled WGS sequence"/>
</dbReference>
<evidence type="ECO:0000313" key="2">
    <source>
        <dbReference type="Proteomes" id="UP000708576"/>
    </source>
</evidence>
<reference evidence="1 2" key="1">
    <citation type="journal article" date="2015" name="Int. J. Syst. Evol. Microbiol.">
        <title>Carboxylicivirga linearis sp. nov., isolated from a sea cucumber culture pond.</title>
        <authorList>
            <person name="Wang F.Q."/>
            <person name="Zhou Y.X."/>
            <person name="Lin X.Z."/>
            <person name="Chen G.J."/>
            <person name="Du Z.J."/>
        </authorList>
    </citation>
    <scope>NUCLEOTIDE SEQUENCE [LARGE SCALE GENOMIC DNA]</scope>
    <source>
        <strain evidence="1 2">FB218</strain>
    </source>
</reference>
<dbReference type="InterPro" id="IPR008969">
    <property type="entry name" value="CarboxyPept-like_regulatory"/>
</dbReference>
<dbReference type="SUPFAM" id="SSF49464">
    <property type="entry name" value="Carboxypeptidase regulatory domain-like"/>
    <property type="match status" value="1"/>
</dbReference>
<dbReference type="Gene3D" id="2.60.40.1120">
    <property type="entry name" value="Carboxypeptidase-like, regulatory domain"/>
    <property type="match status" value="1"/>
</dbReference>
<keyword evidence="2" id="KW-1185">Reference proteome</keyword>
<dbReference type="Pfam" id="PF13715">
    <property type="entry name" value="CarbopepD_reg_2"/>
    <property type="match status" value="1"/>
</dbReference>